<dbReference type="GO" id="GO:0016301">
    <property type="term" value="F:kinase activity"/>
    <property type="evidence" value="ECO:0007669"/>
    <property type="project" value="UniProtKB-KW"/>
</dbReference>
<dbReference type="PANTHER" id="PTHR43095:SF5">
    <property type="entry name" value="XYLULOSE KINASE"/>
    <property type="match status" value="1"/>
</dbReference>
<evidence type="ECO:0000259" key="6">
    <source>
        <dbReference type="Pfam" id="PF02782"/>
    </source>
</evidence>
<dbReference type="InterPro" id="IPR000577">
    <property type="entry name" value="Carb_kinase_FGGY"/>
</dbReference>
<proteinExistence type="inferred from homology"/>
<evidence type="ECO:0000256" key="2">
    <source>
        <dbReference type="ARBA" id="ARBA00022679"/>
    </source>
</evidence>
<evidence type="ECO:0000256" key="4">
    <source>
        <dbReference type="RuleBase" id="RU003733"/>
    </source>
</evidence>
<name>A0A6A7ZYB1_RHIML</name>
<dbReference type="Gene3D" id="3.30.420.40">
    <property type="match status" value="2"/>
</dbReference>
<evidence type="ECO:0000256" key="1">
    <source>
        <dbReference type="ARBA" id="ARBA00009156"/>
    </source>
</evidence>
<dbReference type="InterPro" id="IPR050406">
    <property type="entry name" value="FGGY_Carb_Kinase"/>
</dbReference>
<dbReference type="InterPro" id="IPR043129">
    <property type="entry name" value="ATPase_NBD"/>
</dbReference>
<comment type="similarity">
    <text evidence="1 4">Belongs to the FGGY kinase family.</text>
</comment>
<accession>A0A6A7ZYB1</accession>
<dbReference type="Pfam" id="PF02782">
    <property type="entry name" value="FGGY_C"/>
    <property type="match status" value="1"/>
</dbReference>
<feature type="domain" description="Carbohydrate kinase FGGY C-terminal" evidence="6">
    <location>
        <begin position="259"/>
        <end position="456"/>
    </location>
</feature>
<dbReference type="InterPro" id="IPR018483">
    <property type="entry name" value="Carb_kinase_FGGY_CS"/>
</dbReference>
<keyword evidence="2 4" id="KW-0808">Transferase</keyword>
<evidence type="ECO:0000256" key="3">
    <source>
        <dbReference type="ARBA" id="ARBA00022777"/>
    </source>
</evidence>
<dbReference type="PIRSF" id="PIRSF000538">
    <property type="entry name" value="GlpK"/>
    <property type="match status" value="1"/>
</dbReference>
<sequence length="515" mass="54998">MGDTVAAFDLGTGGVKAAIFRPDGTCIAEEVVSYRTFYPSPSCHEQRPEDWWEAICASLRTLFENTAVKAGDIRAIAVSGHSLGCLPLDENGALLQEFVPIWSDGRAVAEAEDFFTRVDPDTWYRTTGNGFPAPLYTVFKAMWLRRNAPDIFARTRTIIGTKDYINLRLTGRIATDPSYASGTGVYDLKAGRYSAELVEAAGLSRELFPPIVASTDVLGDVLPEIAERLGLFTGVKVVAGGVDNSCMALGGRTFLEGDAYASMGSSSWITVSASEPLLDDRVRPFVFAHVAPGMFISATSIFSSGTSFNWVTDTLLPDVKHAAKVAGMDVHDALFRLAGEAPAGARGLIFVPTLGGGTSFEGGPAVRGGFVGLDLQHGRADILRATLEGVALGLRIALDELRRMTAIGPEMIIVGGGARSAFWRQVFADVFDCAIVKTRVDQQAAALGAAALAFVGMGLWEDFLPIRTLHVAEGRSEPAPEARKVYRAALAAYRRAAEQQHELSGALAALREAAT</sequence>
<dbReference type="EMBL" id="WISP01000193">
    <property type="protein sequence ID" value="MQW07886.1"/>
    <property type="molecule type" value="Genomic_DNA"/>
</dbReference>
<dbReference type="GO" id="GO:0005975">
    <property type="term" value="P:carbohydrate metabolic process"/>
    <property type="evidence" value="ECO:0007669"/>
    <property type="project" value="InterPro"/>
</dbReference>
<dbReference type="PROSITE" id="PS00445">
    <property type="entry name" value="FGGY_KINASES_2"/>
    <property type="match status" value="1"/>
</dbReference>
<dbReference type="CDD" id="cd07805">
    <property type="entry name" value="ASKHA_NBD_FGGY_CvXK-like"/>
    <property type="match status" value="1"/>
</dbReference>
<dbReference type="GO" id="GO:0016773">
    <property type="term" value="F:phosphotransferase activity, alcohol group as acceptor"/>
    <property type="evidence" value="ECO:0007669"/>
    <property type="project" value="InterPro"/>
</dbReference>
<dbReference type="InterPro" id="IPR018485">
    <property type="entry name" value="FGGY_C"/>
</dbReference>
<comment type="caution">
    <text evidence="7">The sequence shown here is derived from an EMBL/GenBank/DDBJ whole genome shotgun (WGS) entry which is preliminary data.</text>
</comment>
<gene>
    <name evidence="7" type="ORF">GHK45_30275</name>
</gene>
<keyword evidence="3 4" id="KW-0418">Kinase</keyword>
<reference evidence="7" key="1">
    <citation type="journal article" date="2013" name="Genome Biol.">
        <title>Comparative genomics of the core and accessory genomes of 48 Sinorhizobium strains comprising five genospecies.</title>
        <authorList>
            <person name="Sugawara M."/>
            <person name="Epstein B."/>
            <person name="Badgley B.D."/>
            <person name="Unno T."/>
            <person name="Xu L."/>
            <person name="Reese J."/>
            <person name="Gyaneshwar P."/>
            <person name="Denny R."/>
            <person name="Mudge J."/>
            <person name="Bharti A.K."/>
            <person name="Farmer A.D."/>
            <person name="May G.D."/>
            <person name="Woodward J.E."/>
            <person name="Medigue C."/>
            <person name="Vallenet D."/>
            <person name="Lajus A."/>
            <person name="Rouy Z."/>
            <person name="Martinez-Vaz B."/>
            <person name="Tiffin P."/>
            <person name="Young N.D."/>
            <person name="Sadowsky M.J."/>
        </authorList>
    </citation>
    <scope>NUCLEOTIDE SEQUENCE</scope>
    <source>
        <strain evidence="7">M30</strain>
    </source>
</reference>
<dbReference type="SUPFAM" id="SSF53067">
    <property type="entry name" value="Actin-like ATPase domain"/>
    <property type="match status" value="2"/>
</dbReference>
<feature type="domain" description="Carbohydrate kinase FGGY N-terminal" evidence="5">
    <location>
        <begin position="6"/>
        <end position="250"/>
    </location>
</feature>
<dbReference type="AlphaFoldDB" id="A0A6A7ZYB1"/>
<dbReference type="PANTHER" id="PTHR43095">
    <property type="entry name" value="SUGAR KINASE"/>
    <property type="match status" value="1"/>
</dbReference>
<dbReference type="InterPro" id="IPR018484">
    <property type="entry name" value="FGGY_N"/>
</dbReference>
<evidence type="ECO:0000313" key="7">
    <source>
        <dbReference type="EMBL" id="MQW07886.1"/>
    </source>
</evidence>
<dbReference type="RefSeq" id="WP_153318892.1">
    <property type="nucleotide sequence ID" value="NZ_WISP01000193.1"/>
</dbReference>
<dbReference type="Pfam" id="PF00370">
    <property type="entry name" value="FGGY_N"/>
    <property type="match status" value="1"/>
</dbReference>
<protein>
    <submittedName>
        <fullName evidence="7">Pentose kinase</fullName>
    </submittedName>
</protein>
<organism evidence="7">
    <name type="scientific">Rhizobium meliloti</name>
    <name type="common">Ensifer meliloti</name>
    <name type="synonym">Sinorhizobium meliloti</name>
    <dbReference type="NCBI Taxonomy" id="382"/>
    <lineage>
        <taxon>Bacteria</taxon>
        <taxon>Pseudomonadati</taxon>
        <taxon>Pseudomonadota</taxon>
        <taxon>Alphaproteobacteria</taxon>
        <taxon>Hyphomicrobiales</taxon>
        <taxon>Rhizobiaceae</taxon>
        <taxon>Sinorhizobium/Ensifer group</taxon>
        <taxon>Sinorhizobium</taxon>
    </lineage>
</organism>
<evidence type="ECO:0000259" key="5">
    <source>
        <dbReference type="Pfam" id="PF00370"/>
    </source>
</evidence>